<evidence type="ECO:0000256" key="9">
    <source>
        <dbReference type="ARBA" id="ARBA00023317"/>
    </source>
</evidence>
<evidence type="ECO:0000256" key="6">
    <source>
        <dbReference type="ARBA" id="ARBA00022823"/>
    </source>
</evidence>
<evidence type="ECO:0000256" key="11">
    <source>
        <dbReference type="RuleBase" id="RU364074"/>
    </source>
</evidence>
<dbReference type="InterPro" id="IPR029061">
    <property type="entry name" value="THDP-binding"/>
</dbReference>
<dbReference type="PROSITE" id="PS00189">
    <property type="entry name" value="LIPOYL"/>
    <property type="match status" value="1"/>
</dbReference>
<dbReference type="EMBL" id="CP017147">
    <property type="protein sequence ID" value="AOO82333.1"/>
    <property type="molecule type" value="Genomic_DNA"/>
</dbReference>
<dbReference type="FunFam" id="2.40.50.100:FF:000010">
    <property type="entry name" value="Acetyltransferase component of pyruvate dehydrogenase complex"/>
    <property type="match status" value="1"/>
</dbReference>
<dbReference type="InterPro" id="IPR005475">
    <property type="entry name" value="Transketolase-like_Pyr-bd"/>
</dbReference>
<evidence type="ECO:0000313" key="14">
    <source>
        <dbReference type="EMBL" id="AOO82333.1"/>
    </source>
</evidence>
<dbReference type="NCBIfam" id="NF006667">
    <property type="entry name" value="PRK09212.1"/>
    <property type="match status" value="1"/>
</dbReference>
<dbReference type="STRING" id="1526658.BHK69_19470"/>
<dbReference type="Pfam" id="PF02779">
    <property type="entry name" value="Transket_pyr"/>
    <property type="match status" value="1"/>
</dbReference>
<keyword evidence="9 11" id="KW-0670">Pyruvate</keyword>
<evidence type="ECO:0000256" key="5">
    <source>
        <dbReference type="ARBA" id="ARBA00016138"/>
    </source>
</evidence>
<feature type="compositionally biased region" description="Basic and acidic residues" evidence="12">
    <location>
        <begin position="95"/>
        <end position="106"/>
    </location>
</feature>
<gene>
    <name evidence="14" type="ORF">BHK69_19470</name>
</gene>
<feature type="region of interest" description="Disordered" evidence="12">
    <location>
        <begin position="88"/>
        <end position="126"/>
    </location>
</feature>
<keyword evidence="15" id="KW-1185">Reference proteome</keyword>
<protein>
    <recommendedName>
        <fullName evidence="5 11">Pyruvate dehydrogenase E1 component subunit beta</fullName>
        <ecNumber evidence="4 11">1.2.4.1</ecNumber>
    </recommendedName>
</protein>
<evidence type="ECO:0000256" key="10">
    <source>
        <dbReference type="ARBA" id="ARBA00025211"/>
    </source>
</evidence>
<keyword evidence="6" id="KW-0450">Lipoyl</keyword>
<evidence type="ECO:0000256" key="12">
    <source>
        <dbReference type="SAM" id="MobiDB-lite"/>
    </source>
</evidence>
<dbReference type="OrthoDB" id="9780894at2"/>
<dbReference type="InterPro" id="IPR000089">
    <property type="entry name" value="Biotin_lipoyl"/>
</dbReference>
<evidence type="ECO:0000256" key="8">
    <source>
        <dbReference type="ARBA" id="ARBA00023052"/>
    </source>
</evidence>
<evidence type="ECO:0000256" key="2">
    <source>
        <dbReference type="ARBA" id="ARBA00001964"/>
    </source>
</evidence>
<dbReference type="Pfam" id="PF00364">
    <property type="entry name" value="Biotin_lipoyl"/>
    <property type="match status" value="1"/>
</dbReference>
<dbReference type="Gene3D" id="2.40.50.100">
    <property type="match status" value="1"/>
</dbReference>
<evidence type="ECO:0000256" key="4">
    <source>
        <dbReference type="ARBA" id="ARBA00012281"/>
    </source>
</evidence>
<evidence type="ECO:0000313" key="15">
    <source>
        <dbReference type="Proteomes" id="UP000094969"/>
    </source>
</evidence>
<dbReference type="SUPFAM" id="SSF52518">
    <property type="entry name" value="Thiamin diphosphate-binding fold (THDP-binding)"/>
    <property type="match status" value="1"/>
</dbReference>
<evidence type="ECO:0000256" key="1">
    <source>
        <dbReference type="ARBA" id="ARBA00001938"/>
    </source>
</evidence>
<keyword evidence="8 11" id="KW-0786">Thiamine pyrophosphate</keyword>
<evidence type="ECO:0000259" key="13">
    <source>
        <dbReference type="PROSITE" id="PS50968"/>
    </source>
</evidence>
<organism evidence="14 15">
    <name type="scientific">Bosea vaviloviae</name>
    <dbReference type="NCBI Taxonomy" id="1526658"/>
    <lineage>
        <taxon>Bacteria</taxon>
        <taxon>Pseudomonadati</taxon>
        <taxon>Pseudomonadota</taxon>
        <taxon>Alphaproteobacteria</taxon>
        <taxon>Hyphomicrobiales</taxon>
        <taxon>Boseaceae</taxon>
        <taxon>Bosea</taxon>
    </lineage>
</organism>
<dbReference type="Pfam" id="PF02780">
    <property type="entry name" value="Transketolase_C"/>
    <property type="match status" value="1"/>
</dbReference>
<dbReference type="CDD" id="cd07036">
    <property type="entry name" value="TPP_PYR_E1-PDHc-beta_like"/>
    <property type="match status" value="1"/>
</dbReference>
<proteinExistence type="predicted"/>
<dbReference type="InterPro" id="IPR009014">
    <property type="entry name" value="Transketo_C/PFOR_II"/>
</dbReference>
<name>A0A1D7U4M8_9HYPH</name>
<comment type="cofactor">
    <cofactor evidence="1">
        <name>(R)-lipoate</name>
        <dbReference type="ChEBI" id="CHEBI:83088"/>
    </cofactor>
</comment>
<feature type="compositionally biased region" description="Low complexity" evidence="12">
    <location>
        <begin position="107"/>
        <end position="124"/>
    </location>
</feature>
<dbReference type="GO" id="GO:0006086">
    <property type="term" value="P:pyruvate decarboxylation to acetyl-CoA"/>
    <property type="evidence" value="ECO:0007669"/>
    <property type="project" value="InterPro"/>
</dbReference>
<dbReference type="AlphaFoldDB" id="A0A1D7U4M8"/>
<dbReference type="FunFam" id="3.40.50.920:FF:000001">
    <property type="entry name" value="Pyruvate dehydrogenase E1 beta subunit"/>
    <property type="match status" value="1"/>
</dbReference>
<dbReference type="GO" id="GO:0004739">
    <property type="term" value="F:pyruvate dehydrogenase (acetyl-transferring) activity"/>
    <property type="evidence" value="ECO:0007669"/>
    <property type="project" value="UniProtKB-UniRule"/>
</dbReference>
<dbReference type="InterPro" id="IPR033248">
    <property type="entry name" value="Transketolase_C"/>
</dbReference>
<sequence>MPIDILMPALSPTMEQGKLSKWLKAEGDTVKAGDIIAEIETDKATMEVEAVDEGILAKILIADGTDNVAVNTPIGVIAAEGEDVSAASKPAAAKPAEKPAEPEAKAEPTPAASAPPSVPAQAKSYDASSEFPAGAEVATITVREALRDAMAEEMRRDGDVFVMGEEVAEYQGAYKVTQGLLQEFGAKRVIDTPITEHGFAGIGVGAALTGLKPIVEFMTFNFAMQAIDHIINSAAKTLYMSGGQMGCPIVFRGPNGAAARVGAQHSHDYAAWYSNVPGLKVVVPYSASDAKGLLKSAIRDPNPVIFLENEILYGRTFEVPKSDDFLVPIGKAKIVRPGTDVTIVSFGIGMTYALGAAEALAKEGIEAEVIDLRTIRPMDIETVIASVQKTNRCVAVEEGFPQSGVTAEIGMRIMEAAFDYLDAPVARVTGKDVPMPYAANLEKLALPNIGEVVAAAKAVCYR</sequence>
<dbReference type="PROSITE" id="PS50968">
    <property type="entry name" value="BIOTINYL_LIPOYL"/>
    <property type="match status" value="1"/>
</dbReference>
<reference evidence="14 15" key="1">
    <citation type="journal article" date="2015" name="Antonie Van Leeuwenhoek">
        <title>Bosea vaviloviae sp. nov., a new species of slow-growing rhizobia isolated from nodules of the relict species Vavilovia formosa (Stev.) Fed.</title>
        <authorList>
            <person name="Safronova V.I."/>
            <person name="Kuznetsova I.G."/>
            <person name="Sazanova A.L."/>
            <person name="Kimeklis A.K."/>
            <person name="Belimov A.A."/>
            <person name="Andronov E.E."/>
            <person name="Pinaev A.G."/>
            <person name="Chizhevskaya E.P."/>
            <person name="Pukhaev A.R."/>
            <person name="Popov K.P."/>
            <person name="Willems A."/>
            <person name="Tikhonovich I.A."/>
        </authorList>
    </citation>
    <scope>NUCLEOTIDE SEQUENCE [LARGE SCALE GENOMIC DNA]</scope>
    <source>
        <strain evidence="14 15">Vaf18</strain>
    </source>
</reference>
<dbReference type="SMART" id="SM00861">
    <property type="entry name" value="Transket_pyr"/>
    <property type="match status" value="1"/>
</dbReference>
<dbReference type="SUPFAM" id="SSF51230">
    <property type="entry name" value="Single hybrid motif"/>
    <property type="match status" value="1"/>
</dbReference>
<feature type="domain" description="Lipoyl-binding" evidence="13">
    <location>
        <begin position="2"/>
        <end position="78"/>
    </location>
</feature>
<dbReference type="Gene3D" id="3.40.50.920">
    <property type="match status" value="1"/>
</dbReference>
<dbReference type="Gene3D" id="3.40.50.970">
    <property type="match status" value="1"/>
</dbReference>
<dbReference type="Proteomes" id="UP000094969">
    <property type="component" value="Chromosome"/>
</dbReference>
<comment type="subunit">
    <text evidence="3">Heterodimer of an alpha and a beta chain.</text>
</comment>
<evidence type="ECO:0000256" key="3">
    <source>
        <dbReference type="ARBA" id="ARBA00011870"/>
    </source>
</evidence>
<comment type="function">
    <text evidence="11">The pyruvate dehydrogenase complex catalyzes the overall conversion of pyruvate to acetyl-CoA and CO2.</text>
</comment>
<comment type="catalytic activity">
    <reaction evidence="11">
        <text>N(6)-[(R)-lipoyl]-L-lysyl-[protein] + pyruvate + H(+) = N(6)-[(R)-S(8)-acetyldihydrolipoyl]-L-lysyl-[protein] + CO2</text>
        <dbReference type="Rhea" id="RHEA:19189"/>
        <dbReference type="Rhea" id="RHEA-COMP:10474"/>
        <dbReference type="Rhea" id="RHEA-COMP:10478"/>
        <dbReference type="ChEBI" id="CHEBI:15361"/>
        <dbReference type="ChEBI" id="CHEBI:15378"/>
        <dbReference type="ChEBI" id="CHEBI:16526"/>
        <dbReference type="ChEBI" id="CHEBI:83099"/>
        <dbReference type="ChEBI" id="CHEBI:83111"/>
        <dbReference type="EC" id="1.2.4.1"/>
    </reaction>
</comment>
<comment type="function">
    <text evidence="10">The pyruvate dehydrogenase complex catalyzes the overall conversion of pyruvate to acetyl-CoA and CO(2). It contains multiple copies of three enzymatic components: pyruvate dehydrogenase (E1), dihydrolipoamide acetyltransferase (E2) and lipoamide dehydrogenase (E3).</text>
</comment>
<comment type="cofactor">
    <cofactor evidence="2 11">
        <name>thiamine diphosphate</name>
        <dbReference type="ChEBI" id="CHEBI:58937"/>
    </cofactor>
</comment>
<dbReference type="SUPFAM" id="SSF52922">
    <property type="entry name" value="TK C-terminal domain-like"/>
    <property type="match status" value="1"/>
</dbReference>
<dbReference type="InterPro" id="IPR011053">
    <property type="entry name" value="Single_hybrid_motif"/>
</dbReference>
<keyword evidence="7 11" id="KW-0560">Oxidoreductase</keyword>
<dbReference type="PANTHER" id="PTHR11624">
    <property type="entry name" value="DEHYDROGENASE RELATED"/>
    <property type="match status" value="1"/>
</dbReference>
<dbReference type="KEGG" id="bvv:BHK69_19470"/>
<dbReference type="NCBIfam" id="NF008854">
    <property type="entry name" value="PRK11892.1"/>
    <property type="match status" value="1"/>
</dbReference>
<dbReference type="PANTHER" id="PTHR11624:SF96">
    <property type="entry name" value="PYRUVATE DEHYDROGENASE E1 COMPONENT SUBUNIT BETA, MITOCHONDRIAL"/>
    <property type="match status" value="1"/>
</dbReference>
<dbReference type="InterPro" id="IPR027110">
    <property type="entry name" value="PDHB_mito-type"/>
</dbReference>
<evidence type="ECO:0000256" key="7">
    <source>
        <dbReference type="ARBA" id="ARBA00023002"/>
    </source>
</evidence>
<dbReference type="InterPro" id="IPR003016">
    <property type="entry name" value="2-oxoA_DH_lipoyl-BS"/>
</dbReference>
<dbReference type="FunFam" id="3.40.50.970:FF:000001">
    <property type="entry name" value="Pyruvate dehydrogenase E1 beta subunit"/>
    <property type="match status" value="1"/>
</dbReference>
<dbReference type="CDD" id="cd06849">
    <property type="entry name" value="lipoyl_domain"/>
    <property type="match status" value="1"/>
</dbReference>
<accession>A0A1D7U4M8</accession>
<dbReference type="EC" id="1.2.4.1" evidence="4 11"/>
<dbReference type="RefSeq" id="WP_069691542.1">
    <property type="nucleotide sequence ID" value="NZ_CP017147.1"/>
</dbReference>